<dbReference type="SUPFAM" id="SSF52540">
    <property type="entry name" value="P-loop containing nucleoside triphosphate hydrolases"/>
    <property type="match status" value="1"/>
</dbReference>
<evidence type="ECO:0000256" key="3">
    <source>
        <dbReference type="ARBA" id="ARBA00022475"/>
    </source>
</evidence>
<dbReference type="AlphaFoldDB" id="K2QHT5"/>
<keyword evidence="2" id="KW-0813">Transport</keyword>
<dbReference type="InterPro" id="IPR039421">
    <property type="entry name" value="Type_1_exporter"/>
</dbReference>
<dbReference type="GO" id="GO:0005886">
    <property type="term" value="C:plasma membrane"/>
    <property type="evidence" value="ECO:0007669"/>
    <property type="project" value="UniProtKB-SubCell"/>
</dbReference>
<dbReference type="InterPro" id="IPR036640">
    <property type="entry name" value="ABC1_TM_sf"/>
</dbReference>
<name>K2QHT5_9FLAO</name>
<dbReference type="SMART" id="SM00382">
    <property type="entry name" value="AAA"/>
    <property type="match status" value="1"/>
</dbReference>
<dbReference type="PATRIC" id="fig|555500.3.peg.2734"/>
<dbReference type="Gene3D" id="3.40.50.300">
    <property type="entry name" value="P-loop containing nucleotide triphosphate hydrolases"/>
    <property type="match status" value="1"/>
</dbReference>
<protein>
    <submittedName>
        <fullName evidence="12">ABC transporter</fullName>
    </submittedName>
</protein>
<evidence type="ECO:0000256" key="2">
    <source>
        <dbReference type="ARBA" id="ARBA00022448"/>
    </source>
</evidence>
<keyword evidence="7 9" id="KW-1133">Transmembrane helix</keyword>
<keyword evidence="13" id="KW-1185">Reference proteome</keyword>
<dbReference type="Proteomes" id="UP000007364">
    <property type="component" value="Unassembled WGS sequence"/>
</dbReference>
<dbReference type="FunFam" id="3.40.50.300:FF:000221">
    <property type="entry name" value="Multidrug ABC transporter ATP-binding protein"/>
    <property type="match status" value="1"/>
</dbReference>
<dbReference type="SUPFAM" id="SSF90123">
    <property type="entry name" value="ABC transporter transmembrane region"/>
    <property type="match status" value="1"/>
</dbReference>
<gene>
    <name evidence="12" type="ORF">I215_13268</name>
</gene>
<sequence>MTLPQLFKNVWPFVKPYGWLVFAALFLTLIGSFTAQVNALTLKYTVDKVNALLQEGAGLKEGLDILIIISVILLSKELINVFITFGQKYYGEKLRIYVSRDLAQTIVDKILTYRMSFYTSTTNESGKLQTRIDRGIGSLTQLVQNFFINILPLFANSFIALVLMFNANFWVGLVGICIVPIYIFITIKQARTLSGWRRNMREFRERKSQGIVNIIQSITVIKSFNRETIESDKQNTIQIEMTDNQLKTQRTGFLFNGIKTFVEQIGTVIIIILTAYLVLQGYMSIGMIMFHILLFNNVTAPIGQLHRIFDQMNDAMIYSESYFEILNSEDEVERSGKYAPESIAGKFEIKNVDFTYPNGTKALKGINITIQPNKITALVGLSGAGKSTVINLLDKFYQPTSGEIYLDDIPLKDYDTQFIRNNIGLVLQKNHIFSGSIADNIRYGNPNATMKQVEHAAKQAYIHQQILELPEQFESNALLLSGGQQQRIAIARMFLKDPPIIFLDEPTASLDAIATEQIKNSLDAIKKDRTVIIISHSISQIIDADSIYVMEKGSVVESGTHQEIYANESVYRNIFDAMARSLNIEKIAKTFDDGEEHY</sequence>
<dbReference type="STRING" id="555500.I215_13268"/>
<evidence type="ECO:0000259" key="10">
    <source>
        <dbReference type="PROSITE" id="PS50893"/>
    </source>
</evidence>
<dbReference type="GO" id="GO:0015421">
    <property type="term" value="F:ABC-type oligopeptide transporter activity"/>
    <property type="evidence" value="ECO:0007669"/>
    <property type="project" value="TreeGrafter"/>
</dbReference>
<dbReference type="InterPro" id="IPR011527">
    <property type="entry name" value="ABC1_TM_dom"/>
</dbReference>
<dbReference type="GO" id="GO:0005524">
    <property type="term" value="F:ATP binding"/>
    <property type="evidence" value="ECO:0007669"/>
    <property type="project" value="UniProtKB-KW"/>
</dbReference>
<feature type="transmembrane region" description="Helical" evidence="9">
    <location>
        <begin position="169"/>
        <end position="187"/>
    </location>
</feature>
<dbReference type="GO" id="GO:0016887">
    <property type="term" value="F:ATP hydrolysis activity"/>
    <property type="evidence" value="ECO:0007669"/>
    <property type="project" value="InterPro"/>
</dbReference>
<evidence type="ECO:0000259" key="11">
    <source>
        <dbReference type="PROSITE" id="PS50929"/>
    </source>
</evidence>
<dbReference type="Gene3D" id="1.20.1560.10">
    <property type="entry name" value="ABC transporter type 1, transmembrane domain"/>
    <property type="match status" value="1"/>
</dbReference>
<dbReference type="EMBL" id="AMSG01000026">
    <property type="protein sequence ID" value="EKF54267.1"/>
    <property type="molecule type" value="Genomic_DNA"/>
</dbReference>
<dbReference type="OrthoDB" id="9780296at2"/>
<dbReference type="PROSITE" id="PS00211">
    <property type="entry name" value="ABC_TRANSPORTER_1"/>
    <property type="match status" value="1"/>
</dbReference>
<dbReference type="RefSeq" id="WP_008992492.1">
    <property type="nucleotide sequence ID" value="NZ_AMSG01000026.1"/>
</dbReference>
<dbReference type="InterPro" id="IPR003439">
    <property type="entry name" value="ABC_transporter-like_ATP-bd"/>
</dbReference>
<dbReference type="eggNOG" id="COG1132">
    <property type="taxonomic scope" value="Bacteria"/>
</dbReference>
<evidence type="ECO:0000313" key="12">
    <source>
        <dbReference type="EMBL" id="EKF54267.1"/>
    </source>
</evidence>
<dbReference type="CDD" id="cd07346">
    <property type="entry name" value="ABC_6TM_exporters"/>
    <property type="match status" value="1"/>
</dbReference>
<evidence type="ECO:0000313" key="13">
    <source>
        <dbReference type="Proteomes" id="UP000007364"/>
    </source>
</evidence>
<organism evidence="12 13">
    <name type="scientific">Galbibacter marinus</name>
    <dbReference type="NCBI Taxonomy" id="555500"/>
    <lineage>
        <taxon>Bacteria</taxon>
        <taxon>Pseudomonadati</taxon>
        <taxon>Bacteroidota</taxon>
        <taxon>Flavobacteriia</taxon>
        <taxon>Flavobacteriales</taxon>
        <taxon>Flavobacteriaceae</taxon>
        <taxon>Galbibacter</taxon>
    </lineage>
</organism>
<dbReference type="PANTHER" id="PTHR43394">
    <property type="entry name" value="ATP-DEPENDENT PERMEASE MDL1, MITOCHONDRIAL"/>
    <property type="match status" value="1"/>
</dbReference>
<feature type="transmembrane region" description="Helical" evidence="9">
    <location>
        <begin position="142"/>
        <end position="163"/>
    </location>
</feature>
<keyword evidence="4 9" id="KW-0812">Transmembrane</keyword>
<keyword evidence="6" id="KW-0067">ATP-binding</keyword>
<dbReference type="InterPro" id="IPR027417">
    <property type="entry name" value="P-loop_NTPase"/>
</dbReference>
<feature type="domain" description="ABC transmembrane type-1" evidence="11">
    <location>
        <begin position="22"/>
        <end position="314"/>
    </location>
</feature>
<evidence type="ECO:0000256" key="7">
    <source>
        <dbReference type="ARBA" id="ARBA00022989"/>
    </source>
</evidence>
<dbReference type="Pfam" id="PF00005">
    <property type="entry name" value="ABC_tran"/>
    <property type="match status" value="1"/>
</dbReference>
<dbReference type="PROSITE" id="PS50929">
    <property type="entry name" value="ABC_TM1F"/>
    <property type="match status" value="1"/>
</dbReference>
<reference evidence="12 13" key="1">
    <citation type="journal article" date="2012" name="J. Bacteriol.">
        <title>Genome Sequence of Galbibacter marinum Type Strain ck-I2-15.</title>
        <authorList>
            <person name="Lai Q."/>
            <person name="Li C."/>
            <person name="Shao Z."/>
        </authorList>
    </citation>
    <scope>NUCLEOTIDE SEQUENCE [LARGE SCALE GENOMIC DNA]</scope>
    <source>
        <strain evidence="13">ck-I2-15</strain>
    </source>
</reference>
<evidence type="ECO:0000256" key="5">
    <source>
        <dbReference type="ARBA" id="ARBA00022741"/>
    </source>
</evidence>
<evidence type="ECO:0000256" key="1">
    <source>
        <dbReference type="ARBA" id="ARBA00004651"/>
    </source>
</evidence>
<evidence type="ECO:0000256" key="9">
    <source>
        <dbReference type="SAM" id="Phobius"/>
    </source>
</evidence>
<dbReference type="PROSITE" id="PS50893">
    <property type="entry name" value="ABC_TRANSPORTER_2"/>
    <property type="match status" value="1"/>
</dbReference>
<evidence type="ECO:0000256" key="4">
    <source>
        <dbReference type="ARBA" id="ARBA00022692"/>
    </source>
</evidence>
<feature type="domain" description="ABC transporter" evidence="10">
    <location>
        <begin position="347"/>
        <end position="577"/>
    </location>
</feature>
<keyword evidence="8 9" id="KW-0472">Membrane</keyword>
<feature type="transmembrane region" description="Helical" evidence="9">
    <location>
        <begin position="268"/>
        <end position="294"/>
    </location>
</feature>
<dbReference type="InterPro" id="IPR003593">
    <property type="entry name" value="AAA+_ATPase"/>
</dbReference>
<comment type="caution">
    <text evidence="12">The sequence shown here is derived from an EMBL/GenBank/DDBJ whole genome shotgun (WGS) entry which is preliminary data.</text>
</comment>
<dbReference type="PANTHER" id="PTHR43394:SF1">
    <property type="entry name" value="ATP-BINDING CASSETTE SUB-FAMILY B MEMBER 10, MITOCHONDRIAL"/>
    <property type="match status" value="1"/>
</dbReference>
<proteinExistence type="predicted"/>
<dbReference type="InterPro" id="IPR017871">
    <property type="entry name" value="ABC_transporter-like_CS"/>
</dbReference>
<comment type="subcellular location">
    <subcellularLocation>
        <location evidence="1">Cell membrane</location>
        <topology evidence="1">Multi-pass membrane protein</topology>
    </subcellularLocation>
</comment>
<keyword evidence="3" id="KW-1003">Cell membrane</keyword>
<accession>K2QHT5</accession>
<dbReference type="Pfam" id="PF00664">
    <property type="entry name" value="ABC_membrane"/>
    <property type="match status" value="1"/>
</dbReference>
<keyword evidence="5" id="KW-0547">Nucleotide-binding</keyword>
<evidence type="ECO:0000256" key="6">
    <source>
        <dbReference type="ARBA" id="ARBA00022840"/>
    </source>
</evidence>
<evidence type="ECO:0000256" key="8">
    <source>
        <dbReference type="ARBA" id="ARBA00023136"/>
    </source>
</evidence>